<dbReference type="Pfam" id="PF04404">
    <property type="entry name" value="ERF"/>
    <property type="match status" value="1"/>
</dbReference>
<dbReference type="Proteomes" id="UP000316012">
    <property type="component" value="Unassembled WGS sequence"/>
</dbReference>
<keyword evidence="3" id="KW-1185">Reference proteome</keyword>
<reference evidence="2 3" key="1">
    <citation type="submission" date="2019-04" db="EMBL/GenBank/DDBJ databases">
        <title>Lactobacillus gasseri 7171 assembly.</title>
        <authorList>
            <person name="Joris B.R."/>
            <person name="Giguere D."/>
        </authorList>
    </citation>
    <scope>NUCLEOTIDE SEQUENCE [LARGE SCALE GENOMIC DNA]</scope>
    <source>
        <strain evidence="2 3">7171</strain>
    </source>
</reference>
<comment type="caution">
    <text evidence="2">The sequence shown here is derived from an EMBL/GenBank/DDBJ whole genome shotgun (WGS) entry which is preliminary data.</text>
</comment>
<sequence>MELLNEPKNPIASPQSIGLMNIQTIVGMDAKQSLDAKLSLLNSFVQVKQALEQPSKSKDGYGYKYADLNAVLTAIQKAIGELDLAYIQQPVNETAKTGVENYIFNSKGAVIDFGSYLLDITKPQAQQYGSALTYCRRYSISSIFGIASEEDTDAKELPQYMSPTEIEKLTLSYKGKQVALSKLFSLGLAGDLAAKGKLLDRDNNNVTKLAVKSMTDMWDFASEISAMKSEANEKVKAKKDKEKKEKQAAVNKVQQSQKDPFDDKKVEAAVPKEGKLF</sequence>
<evidence type="ECO:0000256" key="1">
    <source>
        <dbReference type="SAM" id="MobiDB-lite"/>
    </source>
</evidence>
<dbReference type="InterPro" id="IPR007499">
    <property type="entry name" value="ERF_bacteria_virus"/>
</dbReference>
<dbReference type="EMBL" id="SRMD01000086">
    <property type="protein sequence ID" value="TQW15024.1"/>
    <property type="molecule type" value="Genomic_DNA"/>
</dbReference>
<feature type="compositionally biased region" description="Basic and acidic residues" evidence="1">
    <location>
        <begin position="259"/>
        <end position="277"/>
    </location>
</feature>
<accession>A0ABY3BD29</accession>
<evidence type="ECO:0008006" key="4">
    <source>
        <dbReference type="Google" id="ProtNLM"/>
    </source>
</evidence>
<feature type="region of interest" description="Disordered" evidence="1">
    <location>
        <begin position="232"/>
        <end position="277"/>
    </location>
</feature>
<proteinExistence type="predicted"/>
<dbReference type="RefSeq" id="WP_101885307.1">
    <property type="nucleotide sequence ID" value="NZ_JASOGL010000005.1"/>
</dbReference>
<protein>
    <recommendedName>
        <fullName evidence="4">Erf family protein</fullName>
    </recommendedName>
</protein>
<feature type="compositionally biased region" description="Basic and acidic residues" evidence="1">
    <location>
        <begin position="232"/>
        <end position="247"/>
    </location>
</feature>
<name>A0ABY3BD29_LACGS</name>
<gene>
    <name evidence="2" type="ORF">FIPPAONL_01235</name>
</gene>
<evidence type="ECO:0000313" key="3">
    <source>
        <dbReference type="Proteomes" id="UP000316012"/>
    </source>
</evidence>
<evidence type="ECO:0000313" key="2">
    <source>
        <dbReference type="EMBL" id="TQW15024.1"/>
    </source>
</evidence>
<organism evidence="2 3">
    <name type="scientific">Lactobacillus gasseri</name>
    <dbReference type="NCBI Taxonomy" id="1596"/>
    <lineage>
        <taxon>Bacteria</taxon>
        <taxon>Bacillati</taxon>
        <taxon>Bacillota</taxon>
        <taxon>Bacilli</taxon>
        <taxon>Lactobacillales</taxon>
        <taxon>Lactobacillaceae</taxon>
        <taxon>Lactobacillus</taxon>
    </lineage>
</organism>